<dbReference type="EMBL" id="BAWO01000010">
    <property type="protein sequence ID" value="GAJ38907.1"/>
    <property type="molecule type" value="Genomic_DNA"/>
</dbReference>
<evidence type="ECO:0000313" key="1">
    <source>
        <dbReference type="EMBL" id="GAJ38907.1"/>
    </source>
</evidence>
<gene>
    <name evidence="1" type="ORF">GCA01S_010_00340</name>
</gene>
<accession>A0A023DCP9</accession>
<dbReference type="AlphaFoldDB" id="A0A023DCP9"/>
<keyword evidence="2" id="KW-1185">Reference proteome</keyword>
<dbReference type="Proteomes" id="UP000023561">
    <property type="component" value="Unassembled WGS sequence"/>
</dbReference>
<sequence>MKSSSFPVARLQERTLKKVQELEKQLREETGEEIVLIAYKHEKTSQEGDQE</sequence>
<evidence type="ECO:0000313" key="2">
    <source>
        <dbReference type="Proteomes" id="UP000023561"/>
    </source>
</evidence>
<proteinExistence type="predicted"/>
<protein>
    <submittedName>
        <fullName evidence="1">Uncharacterized protein</fullName>
    </submittedName>
</protein>
<reference evidence="1 2" key="1">
    <citation type="submission" date="2014-04" db="EMBL/GenBank/DDBJ databases">
        <title>Whole genome shotgun sequence of Geobacillus caldoxylosilyticus NBRC 107762.</title>
        <authorList>
            <person name="Hosoyama A."/>
            <person name="Hosoyama Y."/>
            <person name="Katano-Makiyama Y."/>
            <person name="Tsuchikane K."/>
            <person name="Ohji S."/>
            <person name="Ichikawa N."/>
            <person name="Yamazoe A."/>
            <person name="Fujita N."/>
        </authorList>
    </citation>
    <scope>NUCLEOTIDE SEQUENCE [LARGE SCALE GENOMIC DNA]</scope>
    <source>
        <strain evidence="1 2">NBRC 107762</strain>
    </source>
</reference>
<organism evidence="1 2">
    <name type="scientific">Parageobacillus caldoxylosilyticus NBRC 107762</name>
    <dbReference type="NCBI Taxonomy" id="1220594"/>
    <lineage>
        <taxon>Bacteria</taxon>
        <taxon>Bacillati</taxon>
        <taxon>Bacillota</taxon>
        <taxon>Bacilli</taxon>
        <taxon>Bacillales</taxon>
        <taxon>Anoxybacillaceae</taxon>
        <taxon>Saccharococcus</taxon>
    </lineage>
</organism>
<name>A0A023DCP9_9BACL</name>
<dbReference type="RefSeq" id="WP_017436230.1">
    <property type="nucleotide sequence ID" value="NZ_BAWO01000010.1"/>
</dbReference>
<comment type="caution">
    <text evidence="1">The sequence shown here is derived from an EMBL/GenBank/DDBJ whole genome shotgun (WGS) entry which is preliminary data.</text>
</comment>